<evidence type="ECO:0000259" key="2">
    <source>
        <dbReference type="Pfam" id="PF04892"/>
    </source>
</evidence>
<evidence type="ECO:0000313" key="3">
    <source>
        <dbReference type="EMBL" id="MUK89073.1"/>
    </source>
</evidence>
<organism evidence="3 4">
    <name type="scientific">Ornithinibacillus caprae</name>
    <dbReference type="NCBI Taxonomy" id="2678566"/>
    <lineage>
        <taxon>Bacteria</taxon>
        <taxon>Bacillati</taxon>
        <taxon>Bacillota</taxon>
        <taxon>Bacilli</taxon>
        <taxon>Bacillales</taxon>
        <taxon>Bacillaceae</taxon>
        <taxon>Ornithinibacillus</taxon>
    </lineage>
</organism>
<feature type="transmembrane region" description="Helical" evidence="1">
    <location>
        <begin position="80"/>
        <end position="98"/>
    </location>
</feature>
<reference evidence="3 4" key="1">
    <citation type="submission" date="2019-11" db="EMBL/GenBank/DDBJ databases">
        <authorList>
            <person name="Li X."/>
        </authorList>
    </citation>
    <scope>NUCLEOTIDE SEQUENCE [LARGE SCALE GENOMIC DNA]</scope>
    <source>
        <strain evidence="3 4">L9</strain>
    </source>
</reference>
<evidence type="ECO:0000256" key="1">
    <source>
        <dbReference type="SAM" id="Phobius"/>
    </source>
</evidence>
<keyword evidence="1" id="KW-0812">Transmembrane</keyword>
<evidence type="ECO:0000313" key="4">
    <source>
        <dbReference type="Proteomes" id="UP000469125"/>
    </source>
</evidence>
<gene>
    <name evidence="3" type="ORF">GMD78_11880</name>
</gene>
<dbReference type="RefSeq" id="WP_155669057.1">
    <property type="nucleotide sequence ID" value="NZ_WOCA01000008.1"/>
</dbReference>
<dbReference type="EMBL" id="WOCA01000008">
    <property type="protein sequence ID" value="MUK89073.1"/>
    <property type="molecule type" value="Genomic_DNA"/>
</dbReference>
<protein>
    <submittedName>
        <fullName evidence="3">VanZ family protein</fullName>
    </submittedName>
</protein>
<accession>A0A6N8FI13</accession>
<keyword evidence="1" id="KW-1133">Transmembrane helix</keyword>
<feature type="transmembrane region" description="Helical" evidence="1">
    <location>
        <begin position="110"/>
        <end position="133"/>
    </location>
</feature>
<dbReference type="Pfam" id="PF04892">
    <property type="entry name" value="VanZ"/>
    <property type="match status" value="1"/>
</dbReference>
<dbReference type="PANTHER" id="PTHR28008">
    <property type="entry name" value="DOMAIN PROTEIN, PUTATIVE (AFU_ORTHOLOGUE AFUA_3G10980)-RELATED"/>
    <property type="match status" value="1"/>
</dbReference>
<dbReference type="AlphaFoldDB" id="A0A6N8FI13"/>
<dbReference type="Proteomes" id="UP000469125">
    <property type="component" value="Unassembled WGS sequence"/>
</dbReference>
<comment type="caution">
    <text evidence="3">The sequence shown here is derived from an EMBL/GenBank/DDBJ whole genome shotgun (WGS) entry which is preliminary data.</text>
</comment>
<feature type="transmembrane region" description="Helical" evidence="1">
    <location>
        <begin position="56"/>
        <end position="73"/>
    </location>
</feature>
<keyword evidence="4" id="KW-1185">Reference proteome</keyword>
<feature type="domain" description="VanZ-like" evidence="2">
    <location>
        <begin position="7"/>
        <end position="130"/>
    </location>
</feature>
<dbReference type="InterPro" id="IPR006976">
    <property type="entry name" value="VanZ-like"/>
</dbReference>
<sequence length="141" mass="16463">MRNYLYWLLPLGWMRINFHSSSQPYEEQDIKPLLSNTIDLSFLEPYLNWIVFTRKGAHVTVFFLLMIFFYLAFKKSTDLSKRTIIVVSFLFTVTYAGIDELHQGFTPNRTPYVGDVLLDSFGAFIAGLFLVCCKQLKTKRN</sequence>
<dbReference type="PANTHER" id="PTHR28008:SF1">
    <property type="entry name" value="DOMAIN PROTEIN, PUTATIVE (AFU_ORTHOLOGUE AFUA_3G10980)-RELATED"/>
    <property type="match status" value="1"/>
</dbReference>
<proteinExistence type="predicted"/>
<keyword evidence="1" id="KW-0472">Membrane</keyword>
<name>A0A6N8FI13_9BACI</name>
<dbReference type="NCBIfam" id="NF037970">
    <property type="entry name" value="vanZ_1"/>
    <property type="match status" value="1"/>
</dbReference>